<dbReference type="PANTHER" id="PTHR10745">
    <property type="entry name" value="GLYCYL-TRNA SYNTHETASE/DNA POLYMERASE SUBUNIT GAMMA-2"/>
    <property type="match status" value="1"/>
</dbReference>
<dbReference type="PROSITE" id="PS50862">
    <property type="entry name" value="AA_TRNA_LIGASE_II"/>
    <property type="match status" value="1"/>
</dbReference>
<evidence type="ECO:0000256" key="6">
    <source>
        <dbReference type="ARBA" id="ARBA00022840"/>
    </source>
</evidence>
<dbReference type="NCBIfam" id="TIGR00389">
    <property type="entry name" value="glyS_dimeric"/>
    <property type="match status" value="1"/>
</dbReference>
<dbReference type="PRINTS" id="PR01043">
    <property type="entry name" value="TRNASYNTHGLY"/>
</dbReference>
<dbReference type="EMBL" id="CP002590">
    <property type="protein sequence ID" value="AEA13401.1"/>
    <property type="molecule type" value="Genomic_DNA"/>
</dbReference>
<dbReference type="CDD" id="cd00774">
    <property type="entry name" value="GlyRS-like_core"/>
    <property type="match status" value="1"/>
</dbReference>
<evidence type="ECO:0000313" key="12">
    <source>
        <dbReference type="Proteomes" id="UP000008138"/>
    </source>
</evidence>
<dbReference type="InterPro" id="IPR004154">
    <property type="entry name" value="Anticodon-bd"/>
</dbReference>
<keyword evidence="4" id="KW-0436">Ligase</keyword>
<sequence length="588" mass="67233">MQRSELVADIAVRRGFYWPSFEIYGGVGGFYDYGPLGTLTRRNIVEKWRRTFILPYQDIMIEIETPVIMPEAVFEASGHLEHFTDYVVTCQKCGRKFRTDHLIEDVLSQKGIRLSLEGLSGEQLDEIIARYDIRCPACGGPLGKSERFNLLFKTNIGPYANEYGYLRPETAQGMFVAFPRLADYMGRKVPFGVAQIGRVGRNEISPRQGLIRLREFSQMEIELFFDPQNPHCPYFAEVEDMEVPIVPEEEVARGNTEPQFLTAREIVARGHANEWMAFFMALSAKFLKELGVPLERQKFLGKLPQERAHYSAKSYDQMVLTERFGWVEVSGHAYRTDYDLSRHSKYSGHEMYLERRLKEAREIEEVRVYPNPNALRERYGDRIGEVIKAIQKNSQTIAASFSSGAERVEVEGYEITRDMVFLKREVRRTDVEKFIPHVVEPSFGLDRILYVVLESAAVVEDDRKYLRLPPDIAPITACILPIVKRRDYVAIGVDLARRLWRAGITALYDDEGTIGSRYAECDEIGTPIAVTIDEMTPKDNTVTIRDRDSRRQIRIDIGKVVDFAVGIKAGGSFDEISRRLGGVVFKNA</sequence>
<dbReference type="GeneID" id="10361454"/>
<dbReference type="EC" id="6.1.1.14" evidence="2"/>
<dbReference type="RefSeq" id="WP_013680736.1">
    <property type="nucleotide sequence ID" value="NC_015315.1"/>
</dbReference>
<dbReference type="InterPro" id="IPR002315">
    <property type="entry name" value="tRNA-synt_gly"/>
</dbReference>
<keyword evidence="6" id="KW-0067">ATP-binding</keyword>
<dbReference type="AlphaFoldDB" id="F2L4G9"/>
<evidence type="ECO:0000256" key="7">
    <source>
        <dbReference type="ARBA" id="ARBA00022917"/>
    </source>
</evidence>
<dbReference type="Pfam" id="PF03129">
    <property type="entry name" value="HGTP_anticodon"/>
    <property type="match status" value="1"/>
</dbReference>
<dbReference type="KEGG" id="tuz:TUZN_1942"/>
<name>F2L4G9_THEU7</name>
<dbReference type="Proteomes" id="UP000008138">
    <property type="component" value="Chromosome"/>
</dbReference>
<feature type="domain" description="Aminoacyl-transfer RNA synthetases class-II family profile" evidence="10">
    <location>
        <begin position="5"/>
        <end position="469"/>
    </location>
</feature>
<dbReference type="SUPFAM" id="SSF55681">
    <property type="entry name" value="Class II aaRS and biotin synthetases"/>
    <property type="match status" value="1"/>
</dbReference>
<dbReference type="OrthoDB" id="6113at2157"/>
<dbReference type="NCBIfam" id="NF003211">
    <property type="entry name" value="PRK04173.1"/>
    <property type="match status" value="1"/>
</dbReference>
<dbReference type="PANTHER" id="PTHR10745:SF0">
    <property type="entry name" value="GLYCINE--TRNA LIGASE"/>
    <property type="match status" value="1"/>
</dbReference>
<dbReference type="eggNOG" id="arCOG00405">
    <property type="taxonomic scope" value="Archaea"/>
</dbReference>
<evidence type="ECO:0000256" key="3">
    <source>
        <dbReference type="ARBA" id="ARBA00022490"/>
    </source>
</evidence>
<keyword evidence="7" id="KW-0648">Protein biosynthesis</keyword>
<evidence type="ECO:0000256" key="4">
    <source>
        <dbReference type="ARBA" id="ARBA00022598"/>
    </source>
</evidence>
<keyword evidence="8" id="KW-0030">Aminoacyl-tRNA synthetase</keyword>
<evidence type="ECO:0000256" key="2">
    <source>
        <dbReference type="ARBA" id="ARBA00012829"/>
    </source>
</evidence>
<organism evidence="11 12">
    <name type="scientific">Thermoproteus uzoniensis (strain 768-20)</name>
    <dbReference type="NCBI Taxonomy" id="999630"/>
    <lineage>
        <taxon>Archaea</taxon>
        <taxon>Thermoproteota</taxon>
        <taxon>Thermoprotei</taxon>
        <taxon>Thermoproteales</taxon>
        <taxon>Thermoproteaceae</taxon>
        <taxon>Thermoproteus</taxon>
    </lineage>
</organism>
<comment type="similarity">
    <text evidence="1">Belongs to the class-II aminoacyl-tRNA synthetase family.</text>
</comment>
<evidence type="ECO:0000259" key="10">
    <source>
        <dbReference type="PROSITE" id="PS50862"/>
    </source>
</evidence>
<dbReference type="GO" id="GO:0005524">
    <property type="term" value="F:ATP binding"/>
    <property type="evidence" value="ECO:0007669"/>
    <property type="project" value="UniProtKB-KW"/>
</dbReference>
<dbReference type="Gene3D" id="3.40.50.800">
    <property type="entry name" value="Anticodon-binding domain"/>
    <property type="match status" value="1"/>
</dbReference>
<dbReference type="InterPro" id="IPR045864">
    <property type="entry name" value="aa-tRNA-synth_II/BPL/LPL"/>
</dbReference>
<reference key="2">
    <citation type="submission" date="2011-03" db="EMBL/GenBank/DDBJ databases">
        <title>Complete genome sequence of the thermoacidophilic crenarchaeon Thermoproteus uzoniensis 768-20.</title>
        <authorList>
            <person name="Mardanov A.V."/>
            <person name="Gumerov V.M."/>
            <person name="Beletsky A.V."/>
            <person name="Prokofeva M.I."/>
            <person name="Bonch-Osmolovskaya E.A."/>
            <person name="Ravin N.V."/>
            <person name="Skryabin K.G."/>
        </authorList>
    </citation>
    <scope>NUCLEOTIDE SEQUENCE</scope>
    <source>
        <strain>768-20</strain>
    </source>
</reference>
<reference evidence="11 12" key="1">
    <citation type="journal article" date="2011" name="J. Bacteriol.">
        <title>Complete genome sequence of the thermoacidophilic crenarchaeon Thermoproteus uzoniensis 768-20.</title>
        <authorList>
            <person name="Mardanov A.V."/>
            <person name="Gumerov V.M."/>
            <person name="Beletsky A.V."/>
            <person name="Prokofeva M.I."/>
            <person name="Bonch-Osmolovskaya E.A."/>
            <person name="Ravin N.V."/>
            <person name="Skryabin K.G."/>
        </authorList>
    </citation>
    <scope>NUCLEOTIDE SEQUENCE [LARGE SCALE GENOMIC DNA]</scope>
    <source>
        <strain evidence="11 12">768-20</strain>
    </source>
</reference>
<dbReference type="InterPro" id="IPR033731">
    <property type="entry name" value="GlyRS-like_core"/>
</dbReference>
<evidence type="ECO:0000256" key="1">
    <source>
        <dbReference type="ARBA" id="ARBA00008226"/>
    </source>
</evidence>
<dbReference type="InterPro" id="IPR036621">
    <property type="entry name" value="Anticodon-bd_dom_sf"/>
</dbReference>
<dbReference type="InterPro" id="IPR027031">
    <property type="entry name" value="Gly-tRNA_synthase/POLG2"/>
</dbReference>
<dbReference type="GO" id="GO:0004820">
    <property type="term" value="F:glycine-tRNA ligase activity"/>
    <property type="evidence" value="ECO:0007669"/>
    <property type="project" value="UniProtKB-EC"/>
</dbReference>
<dbReference type="GO" id="GO:0006426">
    <property type="term" value="P:glycyl-tRNA aminoacylation"/>
    <property type="evidence" value="ECO:0007669"/>
    <property type="project" value="InterPro"/>
</dbReference>
<keyword evidence="12" id="KW-1185">Reference proteome</keyword>
<dbReference type="STRING" id="999630.TUZN_1942"/>
<dbReference type="FunFam" id="3.30.40.230:FF:000005">
    <property type="entry name" value="Glycine--tRNA ligase"/>
    <property type="match status" value="1"/>
</dbReference>
<proteinExistence type="inferred from homology"/>
<keyword evidence="5" id="KW-0547">Nucleotide-binding</keyword>
<evidence type="ECO:0000256" key="9">
    <source>
        <dbReference type="ARBA" id="ARBA00030057"/>
    </source>
</evidence>
<dbReference type="InterPro" id="IPR006195">
    <property type="entry name" value="aa-tRNA-synth_II"/>
</dbReference>
<keyword evidence="3" id="KW-0963">Cytoplasm</keyword>
<dbReference type="Gene3D" id="3.30.40.230">
    <property type="match status" value="1"/>
</dbReference>
<dbReference type="GO" id="GO:0005737">
    <property type="term" value="C:cytoplasm"/>
    <property type="evidence" value="ECO:0007669"/>
    <property type="project" value="InterPro"/>
</dbReference>
<evidence type="ECO:0000313" key="11">
    <source>
        <dbReference type="EMBL" id="AEA13401.1"/>
    </source>
</evidence>
<protein>
    <recommendedName>
        <fullName evidence="2">glycine--tRNA ligase</fullName>
        <ecNumber evidence="2">6.1.1.14</ecNumber>
    </recommendedName>
    <alternativeName>
        <fullName evidence="9">Diadenosine tetraphosphate synthetase</fullName>
    </alternativeName>
</protein>
<accession>F2L4G9</accession>
<evidence type="ECO:0000256" key="5">
    <source>
        <dbReference type="ARBA" id="ARBA00022741"/>
    </source>
</evidence>
<dbReference type="SUPFAM" id="SSF52954">
    <property type="entry name" value="Class II aaRS ABD-related"/>
    <property type="match status" value="1"/>
</dbReference>
<dbReference type="HOGENOM" id="CLU_015515_1_0_2"/>
<gene>
    <name evidence="11" type="ordered locus">TUZN_1942</name>
</gene>
<dbReference type="Gene3D" id="3.30.930.10">
    <property type="entry name" value="Bira Bifunctional Protein, Domain 2"/>
    <property type="match status" value="1"/>
</dbReference>
<evidence type="ECO:0000256" key="8">
    <source>
        <dbReference type="ARBA" id="ARBA00023146"/>
    </source>
</evidence>